<accession>A0A7E4UUX3</accession>
<feature type="compositionally biased region" description="Basic residues" evidence="1">
    <location>
        <begin position="181"/>
        <end position="193"/>
    </location>
</feature>
<dbReference type="AlphaFoldDB" id="A0A7E4UUX3"/>
<sequence>MLNSRYALLVAIFGIAVTCSLARGPKGGPGGWKGVKGNCPFPKPSFLKDLNSTAAHEFKEISFNRDLSRNQINALLDNWASSQSAEVQTSFNNWRQNITSIITELTTKADDRVSNLSSEAQDLYNKLKPVLKNDDITENNKCTEVKTILANTTTKVVRELLDAVPYAAGPCGRRGPGPHGRMQKGGRGGKRGPKSSEEDGFGRRGPANRFEGATNAINDAPVETSSV</sequence>
<dbReference type="InterPro" id="IPR052823">
    <property type="entry name" value="SXP/RAL-2_related"/>
</dbReference>
<feature type="chain" id="PRO_5028994719" evidence="2">
    <location>
        <begin position="23"/>
        <end position="227"/>
    </location>
</feature>
<dbReference type="InterPro" id="IPR003677">
    <property type="entry name" value="ANIS5_cation-bd"/>
</dbReference>
<evidence type="ECO:0000313" key="5">
    <source>
        <dbReference type="WBParaSite" id="Pan_g1316.t1"/>
    </source>
</evidence>
<dbReference type="Proteomes" id="UP000492821">
    <property type="component" value="Unassembled WGS sequence"/>
</dbReference>
<name>A0A7E4UUX3_PANRE</name>
<feature type="signal peptide" evidence="2">
    <location>
        <begin position="1"/>
        <end position="22"/>
    </location>
</feature>
<evidence type="ECO:0000256" key="2">
    <source>
        <dbReference type="SAM" id="SignalP"/>
    </source>
</evidence>
<dbReference type="Pfam" id="PF02520">
    <property type="entry name" value="ANIS5_cation-bd"/>
    <property type="match status" value="1"/>
</dbReference>
<evidence type="ECO:0000259" key="3">
    <source>
        <dbReference type="Pfam" id="PF02520"/>
    </source>
</evidence>
<reference evidence="4" key="1">
    <citation type="journal article" date="2013" name="Genetics">
        <title>The draft genome and transcriptome of Panagrellus redivivus are shaped by the harsh demands of a free-living lifestyle.</title>
        <authorList>
            <person name="Srinivasan J."/>
            <person name="Dillman A.R."/>
            <person name="Macchietto M.G."/>
            <person name="Heikkinen L."/>
            <person name="Lakso M."/>
            <person name="Fracchia K.M."/>
            <person name="Antoshechkin I."/>
            <person name="Mortazavi A."/>
            <person name="Wong G."/>
            <person name="Sternberg P.W."/>
        </authorList>
    </citation>
    <scope>NUCLEOTIDE SEQUENCE [LARGE SCALE GENOMIC DNA]</scope>
    <source>
        <strain evidence="4">MT8872</strain>
    </source>
</reference>
<evidence type="ECO:0000256" key="1">
    <source>
        <dbReference type="SAM" id="MobiDB-lite"/>
    </source>
</evidence>
<dbReference type="WBParaSite" id="Pan_g1316.t1">
    <property type="protein sequence ID" value="Pan_g1316.t1"/>
    <property type="gene ID" value="Pan_g1316"/>
</dbReference>
<keyword evidence="4" id="KW-1185">Reference proteome</keyword>
<dbReference type="PANTHER" id="PTHR21593">
    <property type="entry name" value="PRION-LIKE- Q/N-RICH -DOMAIN-BEARING PROTEIN PROTEIN"/>
    <property type="match status" value="1"/>
</dbReference>
<feature type="region of interest" description="Disordered" evidence="1">
    <location>
        <begin position="168"/>
        <end position="227"/>
    </location>
</feature>
<keyword evidence="2" id="KW-0732">Signal</keyword>
<evidence type="ECO:0000313" key="4">
    <source>
        <dbReference type="Proteomes" id="UP000492821"/>
    </source>
</evidence>
<reference evidence="5" key="2">
    <citation type="submission" date="2020-10" db="UniProtKB">
        <authorList>
            <consortium name="WormBaseParasite"/>
        </authorList>
    </citation>
    <scope>IDENTIFICATION</scope>
</reference>
<proteinExistence type="predicted"/>
<feature type="domain" description="SXP/RAL-2 family protein Ani s 5-like cation-binding" evidence="3">
    <location>
        <begin position="54"/>
        <end position="149"/>
    </location>
</feature>
<protein>
    <submittedName>
        <fullName evidence="5">ANIS5_cation-bd domain-containing protein</fullName>
    </submittedName>
</protein>
<organism evidence="4 5">
    <name type="scientific">Panagrellus redivivus</name>
    <name type="common">Microworm</name>
    <dbReference type="NCBI Taxonomy" id="6233"/>
    <lineage>
        <taxon>Eukaryota</taxon>
        <taxon>Metazoa</taxon>
        <taxon>Ecdysozoa</taxon>
        <taxon>Nematoda</taxon>
        <taxon>Chromadorea</taxon>
        <taxon>Rhabditida</taxon>
        <taxon>Tylenchina</taxon>
        <taxon>Panagrolaimomorpha</taxon>
        <taxon>Panagrolaimoidea</taxon>
        <taxon>Panagrolaimidae</taxon>
        <taxon>Panagrellus</taxon>
    </lineage>
</organism>
<dbReference type="PANTHER" id="PTHR21593:SF36">
    <property type="entry name" value="DUF148 DOMAIN-CONTAINING PROTEIN-RELATED"/>
    <property type="match status" value="1"/>
</dbReference>